<dbReference type="SUPFAM" id="SSF53474">
    <property type="entry name" value="alpha/beta-Hydrolases"/>
    <property type="match status" value="1"/>
</dbReference>
<gene>
    <name evidence="3" type="ORF">BGZ80_011595</name>
</gene>
<feature type="domain" description="Peptidase S9 prolyl oligopeptidase catalytic" evidence="2">
    <location>
        <begin position="221"/>
        <end position="350"/>
    </location>
</feature>
<dbReference type="PANTHER" id="PTHR43037:SF4">
    <property type="entry name" value="PEPTIDASE S9 PROLYL OLIGOPEPTIDASE CATALYTIC DOMAIN-CONTAINING PROTEIN"/>
    <property type="match status" value="1"/>
</dbReference>
<dbReference type="EMBL" id="JAAAID010000951">
    <property type="protein sequence ID" value="KAG0012671.1"/>
    <property type="molecule type" value="Genomic_DNA"/>
</dbReference>
<comment type="caution">
    <text evidence="3">The sequence shown here is derived from an EMBL/GenBank/DDBJ whole genome shotgun (WGS) entry which is preliminary data.</text>
</comment>
<keyword evidence="4" id="KW-1185">Reference proteome</keyword>
<dbReference type="InterPro" id="IPR001375">
    <property type="entry name" value="Peptidase_S9_cat"/>
</dbReference>
<dbReference type="GO" id="GO:0008236">
    <property type="term" value="F:serine-type peptidase activity"/>
    <property type="evidence" value="ECO:0007669"/>
    <property type="project" value="InterPro"/>
</dbReference>
<dbReference type="PANTHER" id="PTHR43037">
    <property type="entry name" value="UNNAMED PRODUCT-RELATED"/>
    <property type="match status" value="1"/>
</dbReference>
<keyword evidence="1" id="KW-0732">Signal</keyword>
<proteinExistence type="predicted"/>
<dbReference type="Proteomes" id="UP000703661">
    <property type="component" value="Unassembled WGS sequence"/>
</dbReference>
<evidence type="ECO:0000259" key="2">
    <source>
        <dbReference type="Pfam" id="PF00326"/>
    </source>
</evidence>
<evidence type="ECO:0000313" key="4">
    <source>
        <dbReference type="Proteomes" id="UP000703661"/>
    </source>
</evidence>
<dbReference type="InterPro" id="IPR029058">
    <property type="entry name" value="AB_hydrolase_fold"/>
</dbReference>
<reference evidence="3" key="1">
    <citation type="journal article" date="2020" name="Fungal Divers.">
        <title>Resolving the Mortierellaceae phylogeny through synthesis of multi-gene phylogenetics and phylogenomics.</title>
        <authorList>
            <person name="Vandepol N."/>
            <person name="Liber J."/>
            <person name="Desiro A."/>
            <person name="Na H."/>
            <person name="Kennedy M."/>
            <person name="Barry K."/>
            <person name="Grigoriev I.V."/>
            <person name="Miller A.N."/>
            <person name="O'Donnell K."/>
            <person name="Stajich J.E."/>
            <person name="Bonito G."/>
        </authorList>
    </citation>
    <scope>NUCLEOTIDE SEQUENCE</scope>
    <source>
        <strain evidence="3">NRRL 2769</strain>
    </source>
</reference>
<dbReference type="Gene3D" id="3.40.50.1820">
    <property type="entry name" value="alpha/beta hydrolase"/>
    <property type="match status" value="1"/>
</dbReference>
<evidence type="ECO:0000256" key="1">
    <source>
        <dbReference type="ARBA" id="ARBA00022729"/>
    </source>
</evidence>
<dbReference type="InterPro" id="IPR050955">
    <property type="entry name" value="Plant_Biomass_Hydrol_Est"/>
</dbReference>
<dbReference type="Pfam" id="PF00326">
    <property type="entry name" value="Peptidase_S9"/>
    <property type="match status" value="1"/>
</dbReference>
<evidence type="ECO:0000313" key="3">
    <source>
        <dbReference type="EMBL" id="KAG0012671.1"/>
    </source>
</evidence>
<sequence length="798" mass="87106">MVQVAKEGFGGYTLMDAVDDTLAGEFISVTLRNVGPQSVIVKSVRTGLGSREFSVSLDSSSGPIKLFPSIHRPIAIQLRRAEERSLDLSFSLIFELETIDQHSHAVESTETLETKLIRIEQRKWGEAYMYTFKDFDGTVHHAAAIPPSDPSSQPAGTAPVLVLMFHKLRFGYQNTSNENELGGYDWHGASIKNVLNAIQSLADNLPGVPKALRGIPGIKPDPERLFMAGHSNGGQGAWYLVTHFPDRAIAATPAAGYVNIKQYVPFIGWISSSYTDSYLRGLLESSIIEFDNDVHMSNAVGIPILARAGSADDNVPPFNSRKMVRLGQENAHNLSAVSLSEIPDREHWFTGILHDDIMQNFLKQHLLDDVSSGIEGFLKSHSEVAPVAHPPFPRVFEISVINPAGMESRGGIQVEQLSIPFRKGSVKVEIVEDRLNGISTTWVINTTNIRRFRFLDSPSLRLRRGLITNIVIDGVAFKVNGDEKRLSELSLGTFLRQNTSKGRAQWQFSSSDNWALTERHRETYGPAIQILEKRVIVVLGTKFASHLPELSHAADRIAKLVAHDIYLYGRGDVEVVTDDEYLARIAMEAGNNNSDRSNLVLIGGHHQNSVTKHVLATAKSEVTIDSQDGQVSIHPNAEIATPIEFRKPGTGLLMIRPWGPSNLAMVIAGLDARGLETAARLFPKRTGLLVPDWVMKAFKTLFVVGLTCLQLLSGSQAQSATATTNATTTTAVAGSSTTSTTASAATPTVYANTPGLTVSLFDQMAVVENTVLSMSISLSGQRTIGKQLLALMKNLSME</sequence>
<protein>
    <recommendedName>
        <fullName evidence="2">Peptidase S9 prolyl oligopeptidase catalytic domain-containing protein</fullName>
    </recommendedName>
</protein>
<dbReference type="GO" id="GO:0006508">
    <property type="term" value="P:proteolysis"/>
    <property type="evidence" value="ECO:0007669"/>
    <property type="project" value="InterPro"/>
</dbReference>
<dbReference type="AlphaFoldDB" id="A0A9P6MU81"/>
<organism evidence="3 4">
    <name type="scientific">Entomortierella chlamydospora</name>
    <dbReference type="NCBI Taxonomy" id="101097"/>
    <lineage>
        <taxon>Eukaryota</taxon>
        <taxon>Fungi</taxon>
        <taxon>Fungi incertae sedis</taxon>
        <taxon>Mucoromycota</taxon>
        <taxon>Mortierellomycotina</taxon>
        <taxon>Mortierellomycetes</taxon>
        <taxon>Mortierellales</taxon>
        <taxon>Mortierellaceae</taxon>
        <taxon>Entomortierella</taxon>
    </lineage>
</organism>
<accession>A0A9P6MU81</accession>
<name>A0A9P6MU81_9FUNG</name>